<dbReference type="AlphaFoldDB" id="A0A550BWT4"/>
<evidence type="ECO:0000313" key="3">
    <source>
        <dbReference type="EMBL" id="TRM57007.1"/>
    </source>
</evidence>
<name>A0A550BWT4_9AGAR</name>
<feature type="domain" description="DUF7962" evidence="2">
    <location>
        <begin position="125"/>
        <end position="209"/>
    </location>
</feature>
<dbReference type="Proteomes" id="UP000320762">
    <property type="component" value="Unassembled WGS sequence"/>
</dbReference>
<protein>
    <submittedName>
        <fullName evidence="3">Uncharacterized protein</fullName>
    </submittedName>
</protein>
<reference evidence="3 4" key="1">
    <citation type="journal article" date="2019" name="New Phytol.">
        <title>Comparative genomics reveals unique wood-decay strategies and fruiting body development in the Schizophyllaceae.</title>
        <authorList>
            <person name="Almasi E."/>
            <person name="Sahu N."/>
            <person name="Krizsan K."/>
            <person name="Balint B."/>
            <person name="Kovacs G.M."/>
            <person name="Kiss B."/>
            <person name="Cseklye J."/>
            <person name="Drula E."/>
            <person name="Henrissat B."/>
            <person name="Nagy I."/>
            <person name="Chovatia M."/>
            <person name="Adam C."/>
            <person name="LaButti K."/>
            <person name="Lipzen A."/>
            <person name="Riley R."/>
            <person name="Grigoriev I.V."/>
            <person name="Nagy L.G."/>
        </authorList>
    </citation>
    <scope>NUCLEOTIDE SEQUENCE [LARGE SCALE GENOMIC DNA]</scope>
    <source>
        <strain evidence="3 4">NL-1724</strain>
    </source>
</reference>
<dbReference type="EMBL" id="VDMD01000054">
    <property type="protein sequence ID" value="TRM57007.1"/>
    <property type="molecule type" value="Genomic_DNA"/>
</dbReference>
<dbReference type="OrthoDB" id="202840at2759"/>
<dbReference type="InterPro" id="IPR036249">
    <property type="entry name" value="Thioredoxin-like_sf"/>
</dbReference>
<proteinExistence type="predicted"/>
<keyword evidence="4" id="KW-1185">Reference proteome</keyword>
<feature type="domain" description="GST N-terminal" evidence="1">
    <location>
        <begin position="4"/>
        <end position="75"/>
    </location>
</feature>
<dbReference type="Pfam" id="PF13417">
    <property type="entry name" value="GST_N_3"/>
    <property type="match status" value="1"/>
</dbReference>
<dbReference type="SUPFAM" id="SSF52833">
    <property type="entry name" value="Thioredoxin-like"/>
    <property type="match status" value="1"/>
</dbReference>
<accession>A0A550BWT4</accession>
<dbReference type="Gene3D" id="3.40.30.110">
    <property type="match status" value="1"/>
</dbReference>
<evidence type="ECO:0000259" key="1">
    <source>
        <dbReference type="Pfam" id="PF13417"/>
    </source>
</evidence>
<gene>
    <name evidence="3" type="ORF">BD626DRAFT_516652</name>
</gene>
<evidence type="ECO:0000259" key="2">
    <source>
        <dbReference type="Pfam" id="PF25907"/>
    </source>
</evidence>
<organism evidence="3 4">
    <name type="scientific">Schizophyllum amplum</name>
    <dbReference type="NCBI Taxonomy" id="97359"/>
    <lineage>
        <taxon>Eukaryota</taxon>
        <taxon>Fungi</taxon>
        <taxon>Dikarya</taxon>
        <taxon>Basidiomycota</taxon>
        <taxon>Agaricomycotina</taxon>
        <taxon>Agaricomycetes</taxon>
        <taxon>Agaricomycetidae</taxon>
        <taxon>Agaricales</taxon>
        <taxon>Schizophyllaceae</taxon>
        <taxon>Schizophyllum</taxon>
    </lineage>
</organism>
<dbReference type="Pfam" id="PF25907">
    <property type="entry name" value="DUF7962"/>
    <property type="match status" value="1"/>
</dbReference>
<comment type="caution">
    <text evidence="3">The sequence shown here is derived from an EMBL/GenBank/DDBJ whole genome shotgun (WGS) entry which is preliminary data.</text>
</comment>
<evidence type="ECO:0000313" key="4">
    <source>
        <dbReference type="Proteomes" id="UP000320762"/>
    </source>
</evidence>
<dbReference type="Gene3D" id="1.20.1050.10">
    <property type="match status" value="1"/>
</dbReference>
<sequence>MPFYNGSPYSFKVETILTLKRLPATHVDVSPILPRPEISELLGIGYRRIPILAIGRDIYCDTSLIATVLERRFPASAGYGTIFPKRANGGRADTGLIKAFSKFYTDGTLSACVIPLIPWDKFPAEFIADRSKMLGGPIDPSKFKAIRGRSLSALSSHLALVEEQLSDGRFGDVSVYFALKWVQRYPDAIDELFNEGKFAKTMKWLDDLTAHLESLKADGPKTATIYGKEAADRIAAASVEEQAPPFDEWTAGLLGVKRNDVVTIRPEDNARDYPTKGSLVGLSDEEFVLEVKGESGSFLCHFPRMKYTVEAYNG</sequence>
<dbReference type="InterPro" id="IPR004045">
    <property type="entry name" value="Glutathione_S-Trfase_N"/>
</dbReference>
<dbReference type="InterPro" id="IPR058268">
    <property type="entry name" value="DUF7962"/>
</dbReference>
<dbReference type="STRING" id="97359.A0A550BWT4"/>